<evidence type="ECO:0000313" key="4">
    <source>
        <dbReference type="Proteomes" id="UP000616769"/>
    </source>
</evidence>
<accession>A0A131ZZ66</accession>
<dbReference type="Proteomes" id="UP000616769">
    <property type="component" value="Unassembled WGS sequence"/>
</dbReference>
<dbReference type="InterPro" id="IPR011989">
    <property type="entry name" value="ARM-like"/>
</dbReference>
<dbReference type="SUPFAM" id="SSF48371">
    <property type="entry name" value="ARM repeat"/>
    <property type="match status" value="1"/>
</dbReference>
<proteinExistence type="predicted"/>
<dbReference type="VEuPathDB" id="VectorBase:SSCA008397"/>
<keyword evidence="1" id="KW-0677">Repeat</keyword>
<dbReference type="OrthoDB" id="6260732at2759"/>
<dbReference type="AlphaFoldDB" id="A0A131ZZ66"/>
<dbReference type="EMBL" id="JXLN01006260">
    <property type="protein sequence ID" value="KPM03809.1"/>
    <property type="molecule type" value="Genomic_DNA"/>
</dbReference>
<sequence>MAIVNNSFQMSQMIQKMTSSDKDFRFMATNDLLNELQNDSIKLDEDAERKILKALLILLRDNNAEVQNLATLAENTVETLCDNILSTDEVLKETSSIGLKTVISEISIDSKSLVTAICNKITSKLVIALTLNNCSVQIDVLDIFSDLIFRFGYALSFSYPTLKNSLIPHLKTQRNSISKRAINCLAGITITCDDKIFKEIIDHVIGELDRPLSTNQAKVFLNCLTSICKHSGGRIRSYVDTIVTLNKKFIDTQDDELIEACLLMFEIFVRRCPQEMNSHLSKVLREENVKVDIFNTYISLLRQTKALVINSENNEKFRHILRNQIPSIVRSLDRQLKEKSIKTRQCCFSLLSELVQILPNALADPINEADEEKNYLNNIIPGILYSLNSKNSSSSMKIETLSFLNLLFKNHHPQVFQNYLSALITEIRKAVKDDFYRISSEALVVLTQLVQIIEPNLNESSIENDSLATSSLMTSSLSYLDTLYSITFEKLKTSDVDIEVKENAIICMAQIVCTFGDFMSETQLQQAFAVFLERLRNEVTRLACVKALIKITNETASNGPDLSGIFLSAGTFFETK</sequence>
<name>A0A131ZZ66_SARSC</name>
<dbReference type="Gene3D" id="1.25.10.10">
    <property type="entry name" value="Leucine-rich Repeat Variant"/>
    <property type="match status" value="2"/>
</dbReference>
<keyword evidence="2" id="KW-0833">Ubl conjugation pathway</keyword>
<comment type="caution">
    <text evidence="3">The sequence shown here is derived from an EMBL/GenBank/DDBJ whole genome shotgun (WGS) entry which is preliminary data.</text>
</comment>
<dbReference type="GO" id="GO:0010265">
    <property type="term" value="P:SCF complex assembly"/>
    <property type="evidence" value="ECO:0007669"/>
    <property type="project" value="InterPro"/>
</dbReference>
<dbReference type="InterPro" id="IPR016024">
    <property type="entry name" value="ARM-type_fold"/>
</dbReference>
<dbReference type="Pfam" id="PF25782">
    <property type="entry name" value="TPR_CAND1"/>
    <property type="match status" value="1"/>
</dbReference>
<evidence type="ECO:0000256" key="2">
    <source>
        <dbReference type="ARBA" id="ARBA00022786"/>
    </source>
</evidence>
<reference evidence="3 4" key="1">
    <citation type="journal article" date="2015" name="Parasit. Vectors">
        <title>Draft genome of the scabies mite.</title>
        <authorList>
            <person name="Rider S.D.Jr."/>
            <person name="Morgan M.S."/>
            <person name="Arlian L.G."/>
        </authorList>
    </citation>
    <scope>NUCLEOTIDE SEQUENCE [LARGE SCALE GENOMIC DNA]</scope>
    <source>
        <strain evidence="3">Arlian Lab</strain>
    </source>
</reference>
<dbReference type="PANTHER" id="PTHR12696">
    <property type="entry name" value="TIP120"/>
    <property type="match status" value="1"/>
</dbReference>
<gene>
    <name evidence="3" type="ORF">QR98_0022440</name>
</gene>
<evidence type="ECO:0008006" key="5">
    <source>
        <dbReference type="Google" id="ProtNLM"/>
    </source>
</evidence>
<evidence type="ECO:0000256" key="1">
    <source>
        <dbReference type="ARBA" id="ARBA00022737"/>
    </source>
</evidence>
<dbReference type="InterPro" id="IPR039852">
    <property type="entry name" value="CAND1/CAND2"/>
</dbReference>
<evidence type="ECO:0000313" key="3">
    <source>
        <dbReference type="EMBL" id="KPM03809.1"/>
    </source>
</evidence>
<protein>
    <recommendedName>
        <fullName evidence="5">Cullin-associated NEDD8-dissociated protein 1-like protein</fullName>
    </recommendedName>
</protein>
<organism evidence="3 4">
    <name type="scientific">Sarcoptes scabiei</name>
    <name type="common">Itch mite</name>
    <name type="synonym">Acarus scabiei</name>
    <dbReference type="NCBI Taxonomy" id="52283"/>
    <lineage>
        <taxon>Eukaryota</taxon>
        <taxon>Metazoa</taxon>
        <taxon>Ecdysozoa</taxon>
        <taxon>Arthropoda</taxon>
        <taxon>Chelicerata</taxon>
        <taxon>Arachnida</taxon>
        <taxon>Acari</taxon>
        <taxon>Acariformes</taxon>
        <taxon>Sarcoptiformes</taxon>
        <taxon>Astigmata</taxon>
        <taxon>Psoroptidia</taxon>
        <taxon>Sarcoptoidea</taxon>
        <taxon>Sarcoptidae</taxon>
        <taxon>Sarcoptinae</taxon>
        <taxon>Sarcoptes</taxon>
    </lineage>
</organism>